<protein>
    <submittedName>
        <fullName evidence="2">Uncharacterized protein</fullName>
    </submittedName>
</protein>
<feature type="region of interest" description="Disordered" evidence="1">
    <location>
        <begin position="72"/>
        <end position="122"/>
    </location>
</feature>
<gene>
    <name evidence="2" type="ORF">QYE76_067149</name>
</gene>
<comment type="caution">
    <text evidence="2">The sequence shown here is derived from an EMBL/GenBank/DDBJ whole genome shotgun (WGS) entry which is preliminary data.</text>
</comment>
<proteinExistence type="predicted"/>
<dbReference type="AlphaFoldDB" id="A0AAD8SCS1"/>
<dbReference type="EMBL" id="JAUUTY010000004">
    <property type="protein sequence ID" value="KAK1649344.1"/>
    <property type="molecule type" value="Genomic_DNA"/>
</dbReference>
<feature type="compositionally biased region" description="Basic and acidic residues" evidence="1">
    <location>
        <begin position="72"/>
        <end position="103"/>
    </location>
</feature>
<reference evidence="2" key="1">
    <citation type="submission" date="2023-07" db="EMBL/GenBank/DDBJ databases">
        <title>A chromosome-level genome assembly of Lolium multiflorum.</title>
        <authorList>
            <person name="Chen Y."/>
            <person name="Copetti D."/>
            <person name="Kolliker R."/>
            <person name="Studer B."/>
        </authorList>
    </citation>
    <scope>NUCLEOTIDE SEQUENCE</scope>
    <source>
        <strain evidence="2">02402/16</strain>
        <tissue evidence="2">Leaf</tissue>
    </source>
</reference>
<sequence>MAAISSVFIGSVEVGTWASAALGGALAAAVNTWSRSLSFTARFRRTSRPTSLNRCPHSQEYVHLQRREEERAAWGEGCREGGWRGGRPPEPRTRTEEEVRRGAAEAVSSLSSGEIGAEENEQGKVVGCALRGRWSRWRARRRWSGGFGGGGAADSATSNRSQM</sequence>
<accession>A0AAD8SCS1</accession>
<organism evidence="2 3">
    <name type="scientific">Lolium multiflorum</name>
    <name type="common">Italian ryegrass</name>
    <name type="synonym">Lolium perenne subsp. multiflorum</name>
    <dbReference type="NCBI Taxonomy" id="4521"/>
    <lineage>
        <taxon>Eukaryota</taxon>
        <taxon>Viridiplantae</taxon>
        <taxon>Streptophyta</taxon>
        <taxon>Embryophyta</taxon>
        <taxon>Tracheophyta</taxon>
        <taxon>Spermatophyta</taxon>
        <taxon>Magnoliopsida</taxon>
        <taxon>Liliopsida</taxon>
        <taxon>Poales</taxon>
        <taxon>Poaceae</taxon>
        <taxon>BOP clade</taxon>
        <taxon>Pooideae</taxon>
        <taxon>Poodae</taxon>
        <taxon>Poeae</taxon>
        <taxon>Poeae Chloroplast Group 2 (Poeae type)</taxon>
        <taxon>Loliodinae</taxon>
        <taxon>Loliinae</taxon>
        <taxon>Lolium</taxon>
    </lineage>
</organism>
<dbReference type="Proteomes" id="UP001231189">
    <property type="component" value="Unassembled WGS sequence"/>
</dbReference>
<evidence type="ECO:0000313" key="2">
    <source>
        <dbReference type="EMBL" id="KAK1649344.1"/>
    </source>
</evidence>
<evidence type="ECO:0000313" key="3">
    <source>
        <dbReference type="Proteomes" id="UP001231189"/>
    </source>
</evidence>
<evidence type="ECO:0000256" key="1">
    <source>
        <dbReference type="SAM" id="MobiDB-lite"/>
    </source>
</evidence>
<name>A0AAD8SCS1_LOLMU</name>
<keyword evidence="3" id="KW-1185">Reference proteome</keyword>
<feature type="region of interest" description="Disordered" evidence="1">
    <location>
        <begin position="142"/>
        <end position="163"/>
    </location>
</feature>